<reference evidence="2" key="1">
    <citation type="journal article" date="2018" name="BMC Genomics">
        <title>Genomic insights into host adaptation between the wheat stripe rust pathogen (Puccinia striiformis f. sp. tritici) and the barley stripe rust pathogen (Puccinia striiformis f. sp. hordei).</title>
        <authorList>
            <person name="Xia C."/>
            <person name="Wang M."/>
            <person name="Yin C."/>
            <person name="Cornejo O.E."/>
            <person name="Hulbert S.H."/>
            <person name="Chen X."/>
        </authorList>
    </citation>
    <scope>NUCLEOTIDE SEQUENCE [LARGE SCALE GENOMIC DNA]</scope>
    <source>
        <strain evidence="2">93-210</strain>
    </source>
</reference>
<reference evidence="1 2" key="3">
    <citation type="journal article" date="2022" name="Microbiol. Spectr.">
        <title>Folding features and dynamics of 3D genome architecture in plant fungal pathogens.</title>
        <authorList>
            <person name="Xia C."/>
        </authorList>
    </citation>
    <scope>NUCLEOTIDE SEQUENCE [LARGE SCALE GENOMIC DNA]</scope>
    <source>
        <strain evidence="1 2">93-210</strain>
    </source>
</reference>
<dbReference type="Proteomes" id="UP001060170">
    <property type="component" value="Chromosome 16"/>
</dbReference>
<protein>
    <submittedName>
        <fullName evidence="1">Uncharacterized protein</fullName>
    </submittedName>
</protein>
<dbReference type="EMBL" id="CM045880">
    <property type="protein sequence ID" value="KAI7938063.1"/>
    <property type="molecule type" value="Genomic_DNA"/>
</dbReference>
<evidence type="ECO:0000313" key="1">
    <source>
        <dbReference type="EMBL" id="KAI7938063.1"/>
    </source>
</evidence>
<name>A0ACC0DT05_9BASI</name>
<organism evidence="1 2">
    <name type="scientific">Puccinia striiformis f. sp. tritici</name>
    <dbReference type="NCBI Taxonomy" id="168172"/>
    <lineage>
        <taxon>Eukaryota</taxon>
        <taxon>Fungi</taxon>
        <taxon>Dikarya</taxon>
        <taxon>Basidiomycota</taxon>
        <taxon>Pucciniomycotina</taxon>
        <taxon>Pucciniomycetes</taxon>
        <taxon>Pucciniales</taxon>
        <taxon>Pucciniaceae</taxon>
        <taxon>Puccinia</taxon>
    </lineage>
</organism>
<proteinExistence type="predicted"/>
<sequence>MPFTTDLDPTSSPTQRTTTKKRSRKAVGAQPVEVDIDDGEPADEPAKKPRKTNKKKSQAVVTPKINEQVNENDGESEVVKENSGSRSGNYNTKEDVQICHSWLETTEDPLNSTNQSGTTFWARVHGHYTKHLPQYPRSADSVKSCFALIQRLTSKFHGCVKQIILAKQSGKTLADRLPAALKLYAGLSKGKSYTHIHCYHILSVAQKWLDYCEQLEQKRLADLKKIDQSSDVPQSDLASDTTAVATNQSEETGRPPGNKKAKDSRAQELKDSKWKDDLVKVNRDLANHSQSQAAILAEQKDALVAMSDEATMLIDLNNIPDAKREFFEWRQQKVMEKMMKAKAEEARNKKEAEEKKKKEDKEKEEEKKRKEEEEEKRKKDEDDKKKKLDKENRKKKGVQASKVTQEKTTTVKKKSVSSGTGKTTKAAAAAEAKRRAVEVKKRNLRVEVEVEDEHEEEEGDKEDEEDEEKEEEEEVEVEVEGGGDIDIEI</sequence>
<reference evidence="2" key="2">
    <citation type="journal article" date="2018" name="Mol. Plant Microbe Interact.">
        <title>Genome sequence resources for the wheat stripe rust pathogen (Puccinia striiformis f. sp. tritici) and the barley stripe rust pathogen (Puccinia striiformis f. sp. hordei).</title>
        <authorList>
            <person name="Xia C."/>
            <person name="Wang M."/>
            <person name="Yin C."/>
            <person name="Cornejo O.E."/>
            <person name="Hulbert S.H."/>
            <person name="Chen X."/>
        </authorList>
    </citation>
    <scope>NUCLEOTIDE SEQUENCE [LARGE SCALE GENOMIC DNA]</scope>
    <source>
        <strain evidence="2">93-210</strain>
    </source>
</reference>
<gene>
    <name evidence="1" type="ORF">MJO28_014983</name>
</gene>
<keyword evidence="2" id="KW-1185">Reference proteome</keyword>
<accession>A0ACC0DT05</accession>
<evidence type="ECO:0000313" key="2">
    <source>
        <dbReference type="Proteomes" id="UP001060170"/>
    </source>
</evidence>
<comment type="caution">
    <text evidence="1">The sequence shown here is derived from an EMBL/GenBank/DDBJ whole genome shotgun (WGS) entry which is preliminary data.</text>
</comment>